<keyword evidence="5" id="KW-0762">Sugar transport</keyword>
<feature type="transmembrane region" description="Helical" evidence="11">
    <location>
        <begin position="73"/>
        <end position="94"/>
    </location>
</feature>
<keyword evidence="6 11" id="KW-0812">Transmembrane</keyword>
<feature type="transmembrane region" description="Helical" evidence="11">
    <location>
        <begin position="183"/>
        <end position="201"/>
    </location>
</feature>
<dbReference type="Pfam" id="PF01061">
    <property type="entry name" value="ABC2_membrane"/>
    <property type="match status" value="1"/>
</dbReference>
<dbReference type="InterPro" id="IPR047817">
    <property type="entry name" value="ABC2_TM_bact-type"/>
</dbReference>
<dbReference type="OrthoDB" id="9786910at2"/>
<dbReference type="PANTHER" id="PTHR30413:SF10">
    <property type="entry name" value="CAPSULE POLYSACCHARIDE EXPORT INNER-MEMBRANE PROTEIN CTRC"/>
    <property type="match status" value="1"/>
</dbReference>
<protein>
    <recommendedName>
        <fullName evidence="11">Transport permease protein</fullName>
    </recommendedName>
</protein>
<gene>
    <name evidence="13" type="ORF">F1188_17435</name>
</gene>
<evidence type="ECO:0000256" key="9">
    <source>
        <dbReference type="ARBA" id="ARBA00023047"/>
    </source>
</evidence>
<dbReference type="GO" id="GO:0015920">
    <property type="term" value="P:lipopolysaccharide transport"/>
    <property type="evidence" value="ECO:0007669"/>
    <property type="project" value="TreeGrafter"/>
</dbReference>
<keyword evidence="3 11" id="KW-0813">Transport</keyword>
<evidence type="ECO:0000256" key="8">
    <source>
        <dbReference type="ARBA" id="ARBA00022989"/>
    </source>
</evidence>
<dbReference type="Proteomes" id="UP000324065">
    <property type="component" value="Unassembled WGS sequence"/>
</dbReference>
<organism evidence="13 14">
    <name type="scientific">Roseospira marina</name>
    <dbReference type="NCBI Taxonomy" id="140057"/>
    <lineage>
        <taxon>Bacteria</taxon>
        <taxon>Pseudomonadati</taxon>
        <taxon>Pseudomonadota</taxon>
        <taxon>Alphaproteobacteria</taxon>
        <taxon>Rhodospirillales</taxon>
        <taxon>Rhodospirillaceae</taxon>
        <taxon>Roseospira</taxon>
    </lineage>
</organism>
<sequence>MKRLLLPFLVYTAHRKLIARLTRREIAQTYRGSLLGLAWALLNPLIMLGVFTFIFSVVFQARWGTEIEGHGEFALVLFCGLIVFRFFAEVMGRAPNLMLENTSYIKKVVFPLEAMPWVAAGGALFNLAASLLMLVLGFVILNGVPPWTLVLVPVVLAPYVLLILGLTWFLSAIGVFLRDLHQVVGVLVTVTMFLCPIFYPIEAVPETFRIFIYMNPLTFIIEQLRDVALFGHLPDFGLLAGYLAAAWGIALAGLWWFSRTRKGFADVV</sequence>
<dbReference type="InterPro" id="IPR013525">
    <property type="entry name" value="ABC2_TM"/>
</dbReference>
<comment type="caution">
    <text evidence="13">The sequence shown here is derived from an EMBL/GenBank/DDBJ whole genome shotgun (WGS) entry which is preliminary data.</text>
</comment>
<evidence type="ECO:0000256" key="7">
    <source>
        <dbReference type="ARBA" id="ARBA00022903"/>
    </source>
</evidence>
<dbReference type="PROSITE" id="PS51012">
    <property type="entry name" value="ABC_TM2"/>
    <property type="match status" value="1"/>
</dbReference>
<dbReference type="PIRSF" id="PIRSF006648">
    <property type="entry name" value="DrrB"/>
    <property type="match status" value="1"/>
</dbReference>
<dbReference type="InterPro" id="IPR000412">
    <property type="entry name" value="ABC_2_transport"/>
</dbReference>
<evidence type="ECO:0000256" key="2">
    <source>
        <dbReference type="ARBA" id="ARBA00007783"/>
    </source>
</evidence>
<dbReference type="EMBL" id="VWPJ01000022">
    <property type="protein sequence ID" value="KAA5604164.1"/>
    <property type="molecule type" value="Genomic_DNA"/>
</dbReference>
<feature type="transmembrane region" description="Helical" evidence="11">
    <location>
        <begin position="114"/>
        <end position="141"/>
    </location>
</feature>
<evidence type="ECO:0000256" key="1">
    <source>
        <dbReference type="ARBA" id="ARBA00004651"/>
    </source>
</evidence>
<evidence type="ECO:0000313" key="13">
    <source>
        <dbReference type="EMBL" id="KAA5604164.1"/>
    </source>
</evidence>
<dbReference type="PANTHER" id="PTHR30413">
    <property type="entry name" value="INNER MEMBRANE TRANSPORT PERMEASE"/>
    <property type="match status" value="1"/>
</dbReference>
<dbReference type="GO" id="GO:0015774">
    <property type="term" value="P:polysaccharide transport"/>
    <property type="evidence" value="ECO:0007669"/>
    <property type="project" value="UniProtKB-KW"/>
</dbReference>
<keyword evidence="7" id="KW-0972">Capsule biogenesis/degradation</keyword>
<evidence type="ECO:0000256" key="3">
    <source>
        <dbReference type="ARBA" id="ARBA00022448"/>
    </source>
</evidence>
<name>A0A5M6I7C4_9PROT</name>
<evidence type="ECO:0000256" key="6">
    <source>
        <dbReference type="ARBA" id="ARBA00022692"/>
    </source>
</evidence>
<evidence type="ECO:0000313" key="14">
    <source>
        <dbReference type="Proteomes" id="UP000324065"/>
    </source>
</evidence>
<keyword evidence="14" id="KW-1185">Reference proteome</keyword>
<keyword evidence="8 11" id="KW-1133">Transmembrane helix</keyword>
<comment type="subcellular location">
    <subcellularLocation>
        <location evidence="11">Cell inner membrane</location>
        <topology evidence="11">Multi-pass membrane protein</topology>
    </subcellularLocation>
    <subcellularLocation>
        <location evidence="1">Cell membrane</location>
        <topology evidence="1">Multi-pass membrane protein</topology>
    </subcellularLocation>
</comment>
<keyword evidence="10 11" id="KW-0472">Membrane</keyword>
<dbReference type="GO" id="GO:0043190">
    <property type="term" value="C:ATP-binding cassette (ABC) transporter complex"/>
    <property type="evidence" value="ECO:0007669"/>
    <property type="project" value="InterPro"/>
</dbReference>
<feature type="transmembrane region" description="Helical" evidence="11">
    <location>
        <begin position="39"/>
        <end position="61"/>
    </location>
</feature>
<reference evidence="13 14" key="1">
    <citation type="submission" date="2019-09" db="EMBL/GenBank/DDBJ databases">
        <title>Genome sequence of Roseospira marina, one of the more divergent members of the non-sulfur purple photosynthetic bacterial family, the Rhodospirillaceae.</title>
        <authorList>
            <person name="Meyer T."/>
            <person name="Kyndt J."/>
        </authorList>
    </citation>
    <scope>NUCLEOTIDE SEQUENCE [LARGE SCALE GENOMIC DNA]</scope>
    <source>
        <strain evidence="13 14">DSM 15113</strain>
    </source>
</reference>
<proteinExistence type="inferred from homology"/>
<feature type="transmembrane region" description="Helical" evidence="11">
    <location>
        <begin position="236"/>
        <end position="257"/>
    </location>
</feature>
<evidence type="ECO:0000256" key="11">
    <source>
        <dbReference type="RuleBase" id="RU361157"/>
    </source>
</evidence>
<keyword evidence="4 11" id="KW-1003">Cell membrane</keyword>
<dbReference type="GO" id="GO:0140359">
    <property type="term" value="F:ABC-type transporter activity"/>
    <property type="evidence" value="ECO:0007669"/>
    <property type="project" value="InterPro"/>
</dbReference>
<feature type="transmembrane region" description="Helical" evidence="11">
    <location>
        <begin position="148"/>
        <end position="177"/>
    </location>
</feature>
<accession>A0A5M6I7C4</accession>
<keyword evidence="9" id="KW-0625">Polysaccharide transport</keyword>
<evidence type="ECO:0000256" key="5">
    <source>
        <dbReference type="ARBA" id="ARBA00022597"/>
    </source>
</evidence>
<evidence type="ECO:0000256" key="4">
    <source>
        <dbReference type="ARBA" id="ARBA00022475"/>
    </source>
</evidence>
<evidence type="ECO:0000259" key="12">
    <source>
        <dbReference type="PROSITE" id="PS51012"/>
    </source>
</evidence>
<comment type="similarity">
    <text evidence="2 11">Belongs to the ABC-2 integral membrane protein family.</text>
</comment>
<dbReference type="AlphaFoldDB" id="A0A5M6I7C4"/>
<evidence type="ECO:0000256" key="10">
    <source>
        <dbReference type="ARBA" id="ARBA00023136"/>
    </source>
</evidence>
<feature type="domain" description="ABC transmembrane type-2" evidence="12">
    <location>
        <begin position="35"/>
        <end position="260"/>
    </location>
</feature>
<dbReference type="RefSeq" id="WP_150063727.1">
    <property type="nucleotide sequence ID" value="NZ_JACHII010000022.1"/>
</dbReference>